<keyword evidence="1" id="KW-0812">Transmembrane</keyword>
<keyword evidence="1" id="KW-0472">Membrane</keyword>
<dbReference type="RefSeq" id="WP_151182681.1">
    <property type="nucleotide sequence ID" value="NZ_VZUQ01000053.1"/>
</dbReference>
<reference evidence="2 3" key="1">
    <citation type="submission" date="2019-09" db="EMBL/GenBank/DDBJ databases">
        <title>Photobacterium damselae subsp. damselae CDC-2227-81, a human clinical isolate.</title>
        <authorList>
            <person name="Osorio C.R."/>
        </authorList>
    </citation>
    <scope>NUCLEOTIDE SEQUENCE [LARGE SCALE GENOMIC DNA]</scope>
    <source>
        <strain evidence="2 3">CDC-2227-81</strain>
    </source>
</reference>
<comment type="caution">
    <text evidence="2">The sequence shown here is derived from an EMBL/GenBank/DDBJ whole genome shotgun (WGS) entry which is preliminary data.</text>
</comment>
<sequence length="82" mass="9076">MNKIVLFLNSILLSLLAGYLSYRAAISLCDPDYGHWVDGKCQTMPSMIELIAISAALASPIALLLSMVVFFILKRLKNHLSH</sequence>
<dbReference type="Proteomes" id="UP000480943">
    <property type="component" value="Unassembled WGS sequence"/>
</dbReference>
<accession>A0AAD3WYW8</accession>
<name>A0AAD3WYW8_PHODD</name>
<gene>
    <name evidence="2" type="ORF">F6450_08830</name>
</gene>
<proteinExistence type="predicted"/>
<evidence type="ECO:0000313" key="3">
    <source>
        <dbReference type="Proteomes" id="UP000480943"/>
    </source>
</evidence>
<feature type="transmembrane region" description="Helical" evidence="1">
    <location>
        <begin position="47"/>
        <end position="73"/>
    </location>
</feature>
<organism evidence="2 3">
    <name type="scientific">Photobacterium damselae subsp. damselae</name>
    <name type="common">Listonella damsela</name>
    <dbReference type="NCBI Taxonomy" id="85581"/>
    <lineage>
        <taxon>Bacteria</taxon>
        <taxon>Pseudomonadati</taxon>
        <taxon>Pseudomonadota</taxon>
        <taxon>Gammaproteobacteria</taxon>
        <taxon>Vibrionales</taxon>
        <taxon>Vibrionaceae</taxon>
        <taxon>Photobacterium</taxon>
    </lineage>
</organism>
<dbReference type="AlphaFoldDB" id="A0AAD3WYW8"/>
<keyword evidence="1" id="KW-1133">Transmembrane helix</keyword>
<dbReference type="EMBL" id="VZUQ01000053">
    <property type="protein sequence ID" value="KAB1181446.1"/>
    <property type="molecule type" value="Genomic_DNA"/>
</dbReference>
<evidence type="ECO:0000313" key="2">
    <source>
        <dbReference type="EMBL" id="KAB1181446.1"/>
    </source>
</evidence>
<protein>
    <submittedName>
        <fullName evidence="2">Uncharacterized protein</fullName>
    </submittedName>
</protein>
<evidence type="ECO:0000256" key="1">
    <source>
        <dbReference type="SAM" id="Phobius"/>
    </source>
</evidence>